<name>A0A9N7NJB1_STRHE</name>
<evidence type="ECO:0000313" key="2">
    <source>
        <dbReference type="EMBL" id="CAA0830955.1"/>
    </source>
</evidence>
<reference evidence="2" key="1">
    <citation type="submission" date="2019-12" db="EMBL/GenBank/DDBJ databases">
        <authorList>
            <person name="Scholes J."/>
        </authorList>
    </citation>
    <scope>NUCLEOTIDE SEQUENCE</scope>
</reference>
<dbReference type="AlphaFoldDB" id="A0A9N7NJB1"/>
<accession>A0A9N7NJB1</accession>
<sequence length="99" mass="10770">STHVESGAVADKDVGSTCVQAVLNLGVAPRAGSRGRHKSLIVCQGVAARHSGAPRWSRKTHAAKTFTTTETRGRPRCHSVTPRRATTVSYFSGRWLWRD</sequence>
<proteinExistence type="predicted"/>
<evidence type="ECO:0000256" key="1">
    <source>
        <dbReference type="SAM" id="MobiDB-lite"/>
    </source>
</evidence>
<keyword evidence="3" id="KW-1185">Reference proteome</keyword>
<protein>
    <submittedName>
        <fullName evidence="2">Uncharacterized protein</fullName>
    </submittedName>
</protein>
<dbReference type="EMBL" id="CACSLK010027831">
    <property type="protein sequence ID" value="CAA0830955.1"/>
    <property type="molecule type" value="Genomic_DNA"/>
</dbReference>
<organism evidence="2 3">
    <name type="scientific">Striga hermonthica</name>
    <name type="common">Purple witchweed</name>
    <name type="synonym">Buchnera hermonthica</name>
    <dbReference type="NCBI Taxonomy" id="68872"/>
    <lineage>
        <taxon>Eukaryota</taxon>
        <taxon>Viridiplantae</taxon>
        <taxon>Streptophyta</taxon>
        <taxon>Embryophyta</taxon>
        <taxon>Tracheophyta</taxon>
        <taxon>Spermatophyta</taxon>
        <taxon>Magnoliopsida</taxon>
        <taxon>eudicotyledons</taxon>
        <taxon>Gunneridae</taxon>
        <taxon>Pentapetalae</taxon>
        <taxon>asterids</taxon>
        <taxon>lamiids</taxon>
        <taxon>Lamiales</taxon>
        <taxon>Orobanchaceae</taxon>
        <taxon>Buchnereae</taxon>
        <taxon>Striga</taxon>
    </lineage>
</organism>
<feature type="non-terminal residue" evidence="2">
    <location>
        <position position="99"/>
    </location>
</feature>
<dbReference type="Proteomes" id="UP001153555">
    <property type="component" value="Unassembled WGS sequence"/>
</dbReference>
<evidence type="ECO:0000313" key="3">
    <source>
        <dbReference type="Proteomes" id="UP001153555"/>
    </source>
</evidence>
<comment type="caution">
    <text evidence="2">The sequence shown here is derived from an EMBL/GenBank/DDBJ whole genome shotgun (WGS) entry which is preliminary data.</text>
</comment>
<gene>
    <name evidence="2" type="ORF">SHERM_26338</name>
</gene>
<feature type="region of interest" description="Disordered" evidence="1">
    <location>
        <begin position="52"/>
        <end position="81"/>
    </location>
</feature>